<reference evidence="7" key="2">
    <citation type="journal article" date="2023" name="Microbiol Resour">
        <title>Decontamination and Annotation of the Draft Genome Sequence of the Oomycete Lagenidium giganteum ARSEF 373.</title>
        <authorList>
            <person name="Morgan W.R."/>
            <person name="Tartar A."/>
        </authorList>
    </citation>
    <scope>NUCLEOTIDE SEQUENCE</scope>
    <source>
        <strain evidence="7">ARSEF 373</strain>
    </source>
</reference>
<evidence type="ECO:0000313" key="8">
    <source>
        <dbReference type="Proteomes" id="UP001146120"/>
    </source>
</evidence>
<dbReference type="PRINTS" id="PR01245">
    <property type="entry name" value="RAD1REC1"/>
</dbReference>
<evidence type="ECO:0000313" key="7">
    <source>
        <dbReference type="EMBL" id="DBA02468.1"/>
    </source>
</evidence>
<dbReference type="EMBL" id="DAKRPA010000031">
    <property type="protein sequence ID" value="DBA02468.1"/>
    <property type="molecule type" value="Genomic_DNA"/>
</dbReference>
<comment type="subcellular location">
    <subcellularLocation>
        <location evidence="1">Nucleus</location>
    </subcellularLocation>
</comment>
<accession>A0AAV2Z671</accession>
<gene>
    <name evidence="7" type="ORF">N0F65_008682</name>
</gene>
<feature type="region of interest" description="Disordered" evidence="6">
    <location>
        <begin position="1"/>
        <end position="33"/>
    </location>
</feature>
<evidence type="ECO:0000256" key="1">
    <source>
        <dbReference type="ARBA" id="ARBA00004123"/>
    </source>
</evidence>
<dbReference type="InterPro" id="IPR046938">
    <property type="entry name" value="DNA_clamp_sf"/>
</dbReference>
<sequence>MASWSDDDAEADTASVMSDVEARGGSSPPRREKPALVCTMESAKMFVTLLSCLGTGRKDQRVRCDVDARGLLVTAHSKGKSLQIKTSLSSNLFDSYDFHVGDQDSDDAELTDDDAQISFALNLHTLIECVSIFGASALATTSLRLSYLAQAARLLLVVEDSGVVCECSMQVLEREGNDVGPMEFESAFEHAAVVGRCIMQSAPLHEAFAELYDLPSAAAVTITMVGQGDDSTTNNDAASGCLKLRATSESGACDIAFAPRSSAFIEFFCARSDGSCSGTFHVAVLQQALKALAQSSETFLRMNDDGFLSVQHMIEGPAGERAFVDALVSPEDTSM</sequence>
<proteinExistence type="inferred from homology"/>
<dbReference type="SUPFAM" id="SSF55979">
    <property type="entry name" value="DNA clamp"/>
    <property type="match status" value="1"/>
</dbReference>
<evidence type="ECO:0008006" key="9">
    <source>
        <dbReference type="Google" id="ProtNLM"/>
    </source>
</evidence>
<evidence type="ECO:0000256" key="6">
    <source>
        <dbReference type="SAM" id="MobiDB-lite"/>
    </source>
</evidence>
<keyword evidence="5" id="KW-0539">Nucleus</keyword>
<dbReference type="Pfam" id="PF02144">
    <property type="entry name" value="Rad1"/>
    <property type="match status" value="1"/>
</dbReference>
<evidence type="ECO:0000256" key="4">
    <source>
        <dbReference type="ARBA" id="ARBA00023204"/>
    </source>
</evidence>
<dbReference type="Gene3D" id="3.70.10.10">
    <property type="match status" value="1"/>
</dbReference>
<comment type="similarity">
    <text evidence="2">Belongs to the rad1 family.</text>
</comment>
<evidence type="ECO:0000256" key="5">
    <source>
        <dbReference type="ARBA" id="ARBA00023242"/>
    </source>
</evidence>
<evidence type="ECO:0000256" key="3">
    <source>
        <dbReference type="ARBA" id="ARBA00022763"/>
    </source>
</evidence>
<dbReference type="PANTHER" id="PTHR10870">
    <property type="entry name" value="CELL CYCLE CHECKPOINT PROTEIN RAD1"/>
    <property type="match status" value="1"/>
</dbReference>
<keyword evidence="4" id="KW-0234">DNA repair</keyword>
<dbReference type="AlphaFoldDB" id="A0AAV2Z671"/>
<dbReference type="GO" id="GO:0030896">
    <property type="term" value="C:checkpoint clamp complex"/>
    <property type="evidence" value="ECO:0007669"/>
    <property type="project" value="TreeGrafter"/>
</dbReference>
<keyword evidence="8" id="KW-1185">Reference proteome</keyword>
<dbReference type="GO" id="GO:0006281">
    <property type="term" value="P:DNA repair"/>
    <property type="evidence" value="ECO:0007669"/>
    <property type="project" value="UniProtKB-KW"/>
</dbReference>
<keyword evidence="3" id="KW-0227">DNA damage</keyword>
<comment type="caution">
    <text evidence="7">The sequence shown here is derived from an EMBL/GenBank/DDBJ whole genome shotgun (WGS) entry which is preliminary data.</text>
</comment>
<dbReference type="GO" id="GO:0000077">
    <property type="term" value="P:DNA damage checkpoint signaling"/>
    <property type="evidence" value="ECO:0007669"/>
    <property type="project" value="InterPro"/>
</dbReference>
<dbReference type="Proteomes" id="UP001146120">
    <property type="component" value="Unassembled WGS sequence"/>
</dbReference>
<reference evidence="7" key="1">
    <citation type="submission" date="2022-11" db="EMBL/GenBank/DDBJ databases">
        <authorList>
            <person name="Morgan W.R."/>
            <person name="Tartar A."/>
        </authorList>
    </citation>
    <scope>NUCLEOTIDE SEQUENCE</scope>
    <source>
        <strain evidence="7">ARSEF 373</strain>
    </source>
</reference>
<evidence type="ECO:0000256" key="2">
    <source>
        <dbReference type="ARBA" id="ARBA00010991"/>
    </source>
</evidence>
<name>A0AAV2Z671_9STRA</name>
<feature type="compositionally biased region" description="Acidic residues" evidence="6">
    <location>
        <begin position="1"/>
        <end position="11"/>
    </location>
</feature>
<dbReference type="PANTHER" id="PTHR10870:SF0">
    <property type="entry name" value="CELL CYCLE CHECKPOINT PROTEIN RAD1"/>
    <property type="match status" value="1"/>
</dbReference>
<dbReference type="InterPro" id="IPR003021">
    <property type="entry name" value="Rad1_Rec1_Rad17"/>
</dbReference>
<organism evidence="7 8">
    <name type="scientific">Lagenidium giganteum</name>
    <dbReference type="NCBI Taxonomy" id="4803"/>
    <lineage>
        <taxon>Eukaryota</taxon>
        <taxon>Sar</taxon>
        <taxon>Stramenopiles</taxon>
        <taxon>Oomycota</taxon>
        <taxon>Peronosporomycetes</taxon>
        <taxon>Pythiales</taxon>
        <taxon>Pythiaceae</taxon>
    </lineage>
</organism>
<protein>
    <recommendedName>
        <fullName evidence="9">Cell cycle checkpoint protein RAD1</fullName>
    </recommendedName>
</protein>